<evidence type="ECO:0000313" key="2">
    <source>
        <dbReference type="EMBL" id="CAI7935145.1"/>
    </source>
</evidence>
<feature type="compositionally biased region" description="Basic and acidic residues" evidence="1">
    <location>
        <begin position="166"/>
        <end position="199"/>
    </location>
</feature>
<dbReference type="EMBL" id="CANTUW010000076">
    <property type="protein sequence ID" value="CAI7935145.1"/>
    <property type="molecule type" value="Genomic_DNA"/>
</dbReference>
<protein>
    <submittedName>
        <fullName evidence="2">Uncharacterized protein</fullName>
    </submittedName>
</protein>
<feature type="region of interest" description="Disordered" evidence="1">
    <location>
        <begin position="156"/>
        <end position="199"/>
    </location>
</feature>
<dbReference type="AlphaFoldDB" id="A0AA35QQI0"/>
<evidence type="ECO:0000313" key="3">
    <source>
        <dbReference type="Proteomes" id="UP001178461"/>
    </source>
</evidence>
<evidence type="ECO:0000256" key="1">
    <source>
        <dbReference type="SAM" id="MobiDB-lite"/>
    </source>
</evidence>
<name>A0AA35QQI0_9SAUR</name>
<sequence>MSWEKDWFLALCKTNALLEQMHEKMDLMNEKMDLTVVVNNIDTEIIREPTYQSVPTGQVQLTMEEDVAAPQIVEMERPEALQEHKPLLLKIEAGVGQGESGDEETSSFGEILKFDFKFILDYIEDCGEWDCGEWVSWMKGDGDNFGLESPRDLLLNKKGKKLRQRPTRDKEKGKHKEDEEELQKGHGRDLRASDIRLPG</sequence>
<reference evidence="2" key="1">
    <citation type="submission" date="2022-12" db="EMBL/GenBank/DDBJ databases">
        <authorList>
            <person name="Alioto T."/>
            <person name="Alioto T."/>
            <person name="Gomez Garrido J."/>
        </authorList>
    </citation>
    <scope>NUCLEOTIDE SEQUENCE</scope>
</reference>
<dbReference type="Proteomes" id="UP001178461">
    <property type="component" value="Unassembled WGS sequence"/>
</dbReference>
<accession>A0AA35QQI0</accession>
<proteinExistence type="predicted"/>
<keyword evidence="3" id="KW-1185">Reference proteome</keyword>
<comment type="caution">
    <text evidence="2">The sequence shown here is derived from an EMBL/GenBank/DDBJ whole genome shotgun (WGS) entry which is preliminary data.</text>
</comment>
<gene>
    <name evidence="2" type="ORF">PODLI_1B002130</name>
</gene>
<organism evidence="2 3">
    <name type="scientific">Podarcis lilfordi</name>
    <name type="common">Lilford's wall lizard</name>
    <dbReference type="NCBI Taxonomy" id="74358"/>
    <lineage>
        <taxon>Eukaryota</taxon>
        <taxon>Metazoa</taxon>
        <taxon>Chordata</taxon>
        <taxon>Craniata</taxon>
        <taxon>Vertebrata</taxon>
        <taxon>Euteleostomi</taxon>
        <taxon>Lepidosauria</taxon>
        <taxon>Squamata</taxon>
        <taxon>Bifurcata</taxon>
        <taxon>Unidentata</taxon>
        <taxon>Episquamata</taxon>
        <taxon>Laterata</taxon>
        <taxon>Lacertibaenia</taxon>
        <taxon>Lacertidae</taxon>
        <taxon>Podarcis</taxon>
    </lineage>
</organism>